<dbReference type="Pfam" id="PF01476">
    <property type="entry name" value="LysM"/>
    <property type="match status" value="1"/>
</dbReference>
<keyword evidence="3" id="KW-1185">Reference proteome</keyword>
<dbReference type="Proteomes" id="UP001149140">
    <property type="component" value="Unassembled WGS sequence"/>
</dbReference>
<dbReference type="InterPro" id="IPR045361">
    <property type="entry name" value="CIS_tube_prot_N"/>
</dbReference>
<sequence length="220" mass="23872">MSAPAAAANFVKAKLIIDGGTTLDCYFNPTEYSLTKSNEWKYKPVTGTSFTEPEFGGGQPRQMELSLLFDQSFPPYKMTVRESTAALLDAMEVPSGQSGGTPTAVPPFVTFQWGTLIFKGAMTSLTCAYKLFRPDGEPIRADVKLTLKQAAETVKGQNPTTRAQAGFGTHRVKDGDTLPSISYRAYGDATRWRLIAEANGVDNPLHLRRGSSLALPALEN</sequence>
<evidence type="ECO:0000313" key="3">
    <source>
        <dbReference type="Proteomes" id="UP001149140"/>
    </source>
</evidence>
<dbReference type="InterPro" id="IPR018392">
    <property type="entry name" value="LysM"/>
</dbReference>
<reference evidence="2" key="1">
    <citation type="submission" date="2022-10" db="EMBL/GenBank/DDBJ databases">
        <title>The WGS of Solirubrobacter ginsenosidimutans DSM 21036.</title>
        <authorList>
            <person name="Jiang Z."/>
        </authorList>
    </citation>
    <scope>NUCLEOTIDE SEQUENCE</scope>
    <source>
        <strain evidence="2">DSM 21036</strain>
    </source>
</reference>
<protein>
    <submittedName>
        <fullName evidence="2">LysM peptidoglycan-binding domain-containing protein</fullName>
    </submittedName>
</protein>
<dbReference type="CDD" id="cd00118">
    <property type="entry name" value="LysM"/>
    <property type="match status" value="1"/>
</dbReference>
<dbReference type="AlphaFoldDB" id="A0A9X3N2R5"/>
<gene>
    <name evidence="2" type="ORF">OM076_44000</name>
</gene>
<comment type="caution">
    <text evidence="2">The sequence shown here is derived from an EMBL/GenBank/DDBJ whole genome shotgun (WGS) entry which is preliminary data.</text>
</comment>
<evidence type="ECO:0000259" key="1">
    <source>
        <dbReference type="PROSITE" id="PS51782"/>
    </source>
</evidence>
<dbReference type="EMBL" id="JAPDOD010000099">
    <property type="protein sequence ID" value="MDA0167305.1"/>
    <property type="molecule type" value="Genomic_DNA"/>
</dbReference>
<dbReference type="InterPro" id="IPR036779">
    <property type="entry name" value="LysM_dom_sf"/>
</dbReference>
<dbReference type="Pfam" id="PF19266">
    <property type="entry name" value="CIS_tube"/>
    <property type="match status" value="1"/>
</dbReference>
<organism evidence="2 3">
    <name type="scientific">Solirubrobacter ginsenosidimutans</name>
    <dbReference type="NCBI Taxonomy" id="490573"/>
    <lineage>
        <taxon>Bacteria</taxon>
        <taxon>Bacillati</taxon>
        <taxon>Actinomycetota</taxon>
        <taxon>Thermoleophilia</taxon>
        <taxon>Solirubrobacterales</taxon>
        <taxon>Solirubrobacteraceae</taxon>
        <taxon>Solirubrobacter</taxon>
    </lineage>
</organism>
<proteinExistence type="predicted"/>
<feature type="domain" description="LysM" evidence="1">
    <location>
        <begin position="168"/>
        <end position="215"/>
    </location>
</feature>
<dbReference type="PROSITE" id="PS51782">
    <property type="entry name" value="LYSM"/>
    <property type="match status" value="1"/>
</dbReference>
<dbReference type="RefSeq" id="WP_270046560.1">
    <property type="nucleotide sequence ID" value="NZ_JAPDOD010000099.1"/>
</dbReference>
<accession>A0A9X3N2R5</accession>
<name>A0A9X3N2R5_9ACTN</name>
<evidence type="ECO:0000313" key="2">
    <source>
        <dbReference type="EMBL" id="MDA0167305.1"/>
    </source>
</evidence>
<dbReference type="Gene3D" id="3.10.350.10">
    <property type="entry name" value="LysM domain"/>
    <property type="match status" value="1"/>
</dbReference>